<proteinExistence type="predicted"/>
<sequence length="122" mass="14051">MATDAMSRAKEHLTAKGLHVDKFEAIALTQFGLSVVATWMERQYVQKQRCSNKTEILRMFGVAKRLCDQPLRWPGLFLMRQLGRRFGLHCLRTVVEEPAMKWVLPQDARDTQVKCGVQVFCP</sequence>
<comment type="caution">
    <text evidence="1">The sequence shown here is derived from an EMBL/GenBank/DDBJ whole genome shotgun (WGS) entry which is preliminary data.</text>
</comment>
<dbReference type="EMBL" id="JAODUO010001424">
    <property type="protein sequence ID" value="KAK2164265.1"/>
    <property type="molecule type" value="Genomic_DNA"/>
</dbReference>
<protein>
    <submittedName>
        <fullName evidence="1">Uncharacterized protein</fullName>
    </submittedName>
</protein>
<evidence type="ECO:0000313" key="2">
    <source>
        <dbReference type="Proteomes" id="UP001209878"/>
    </source>
</evidence>
<evidence type="ECO:0000313" key="1">
    <source>
        <dbReference type="EMBL" id="KAK2164265.1"/>
    </source>
</evidence>
<gene>
    <name evidence="1" type="ORF">NP493_1425g00011</name>
</gene>
<keyword evidence="2" id="KW-1185">Reference proteome</keyword>
<reference evidence="1" key="1">
    <citation type="journal article" date="2023" name="Mol. Biol. Evol.">
        <title>Third-Generation Sequencing Reveals the Adaptive Role of the Epigenome in Three Deep-Sea Polychaetes.</title>
        <authorList>
            <person name="Perez M."/>
            <person name="Aroh O."/>
            <person name="Sun Y."/>
            <person name="Lan Y."/>
            <person name="Juniper S.K."/>
            <person name="Young C.R."/>
            <person name="Angers B."/>
            <person name="Qian P.Y."/>
        </authorList>
    </citation>
    <scope>NUCLEOTIDE SEQUENCE</scope>
    <source>
        <strain evidence="1">R07B-5</strain>
    </source>
</reference>
<accession>A0AAD9K5B9</accession>
<name>A0AAD9K5B9_RIDPI</name>
<dbReference type="Proteomes" id="UP001209878">
    <property type="component" value="Unassembled WGS sequence"/>
</dbReference>
<organism evidence="1 2">
    <name type="scientific">Ridgeia piscesae</name>
    <name type="common">Tubeworm</name>
    <dbReference type="NCBI Taxonomy" id="27915"/>
    <lineage>
        <taxon>Eukaryota</taxon>
        <taxon>Metazoa</taxon>
        <taxon>Spiralia</taxon>
        <taxon>Lophotrochozoa</taxon>
        <taxon>Annelida</taxon>
        <taxon>Polychaeta</taxon>
        <taxon>Sedentaria</taxon>
        <taxon>Canalipalpata</taxon>
        <taxon>Sabellida</taxon>
        <taxon>Siboglinidae</taxon>
        <taxon>Ridgeia</taxon>
    </lineage>
</organism>
<dbReference type="AlphaFoldDB" id="A0AAD9K5B9"/>